<name>A0A2M4DGB7_ANODA</name>
<evidence type="ECO:0000313" key="2">
    <source>
        <dbReference type="EMBL" id="MBW76607.1"/>
    </source>
</evidence>
<feature type="region of interest" description="Disordered" evidence="1">
    <location>
        <begin position="31"/>
        <end position="96"/>
    </location>
</feature>
<dbReference type="EMBL" id="GGFL01012429">
    <property type="protein sequence ID" value="MBW76607.1"/>
    <property type="molecule type" value="Transcribed_RNA"/>
</dbReference>
<sequence>MLDYHLSAPVVVAYLRLVSTVLLPLPLRVQQRPQPMPSRVEERSQLLQSRVEHQLPPPRFGDWPSDSGTGSPLASGSLAHLVSHPYHRHHHHHHHH</sequence>
<organism evidence="2">
    <name type="scientific">Anopheles darlingi</name>
    <name type="common">Mosquito</name>
    <dbReference type="NCBI Taxonomy" id="43151"/>
    <lineage>
        <taxon>Eukaryota</taxon>
        <taxon>Metazoa</taxon>
        <taxon>Ecdysozoa</taxon>
        <taxon>Arthropoda</taxon>
        <taxon>Hexapoda</taxon>
        <taxon>Insecta</taxon>
        <taxon>Pterygota</taxon>
        <taxon>Neoptera</taxon>
        <taxon>Endopterygota</taxon>
        <taxon>Diptera</taxon>
        <taxon>Nematocera</taxon>
        <taxon>Culicoidea</taxon>
        <taxon>Culicidae</taxon>
        <taxon>Anophelinae</taxon>
        <taxon>Anopheles</taxon>
    </lineage>
</organism>
<dbReference type="AlphaFoldDB" id="A0A2M4DGB7"/>
<feature type="compositionally biased region" description="Basic residues" evidence="1">
    <location>
        <begin position="85"/>
        <end position="96"/>
    </location>
</feature>
<evidence type="ECO:0000256" key="1">
    <source>
        <dbReference type="SAM" id="MobiDB-lite"/>
    </source>
</evidence>
<reference evidence="2" key="1">
    <citation type="submission" date="2018-01" db="EMBL/GenBank/DDBJ databases">
        <title>An insight into the sialome of Amazonian anophelines.</title>
        <authorList>
            <person name="Ribeiro J.M."/>
            <person name="Scarpassa V."/>
            <person name="Calvo E."/>
        </authorList>
    </citation>
    <scope>NUCLEOTIDE SEQUENCE</scope>
</reference>
<protein>
    <submittedName>
        <fullName evidence="2">Putative secreted protein</fullName>
    </submittedName>
</protein>
<accession>A0A2M4DGB7</accession>
<proteinExistence type="predicted"/>